<reference evidence="2 3" key="1">
    <citation type="submission" date="2023-04" db="EMBL/GenBank/DDBJ databases">
        <title>Bacteria Genome Submission.</title>
        <authorList>
            <person name="Isaac P."/>
        </authorList>
    </citation>
    <scope>NUCLEOTIDE SEQUENCE [LARGE SCALE GENOMIC DNA]</scope>
    <source>
        <strain evidence="2 3">SampleS7P1</strain>
    </source>
</reference>
<dbReference type="EMBL" id="CP124685">
    <property type="protein sequence ID" value="WGX75181.1"/>
    <property type="molecule type" value="Genomic_DNA"/>
</dbReference>
<protein>
    <submittedName>
        <fullName evidence="2">Uncharacterized protein</fullName>
    </submittedName>
</protein>
<accession>A0ABY8R3B5</accession>
<keyword evidence="1" id="KW-0732">Signal</keyword>
<evidence type="ECO:0000256" key="1">
    <source>
        <dbReference type="SAM" id="SignalP"/>
    </source>
</evidence>
<gene>
    <name evidence="2" type="ORF">QJS64_14055</name>
</gene>
<feature type="chain" id="PRO_5045505402" evidence="1">
    <location>
        <begin position="31"/>
        <end position="82"/>
    </location>
</feature>
<dbReference type="Proteomes" id="UP001239169">
    <property type="component" value="Chromosome"/>
</dbReference>
<organism evidence="2 3">
    <name type="scientific">Paraclostridium bifermentans</name>
    <name type="common">Clostridium bifermentans</name>
    <dbReference type="NCBI Taxonomy" id="1490"/>
    <lineage>
        <taxon>Bacteria</taxon>
        <taxon>Bacillati</taxon>
        <taxon>Bacillota</taxon>
        <taxon>Clostridia</taxon>
        <taxon>Peptostreptococcales</taxon>
        <taxon>Peptostreptococcaceae</taxon>
        <taxon>Paraclostridium</taxon>
    </lineage>
</organism>
<sequence length="82" mass="9578">MKNLKRLRKRRSKVLVAIMMSMLITQGLYSSDSIIVSAQEQTSNHSKNTVNHNQKEMLCTMETGQFGEDRKTFIQRIYQQIN</sequence>
<evidence type="ECO:0000313" key="3">
    <source>
        <dbReference type="Proteomes" id="UP001239169"/>
    </source>
</evidence>
<name>A0ABY8R3B5_PARBF</name>
<feature type="signal peptide" evidence="1">
    <location>
        <begin position="1"/>
        <end position="30"/>
    </location>
</feature>
<evidence type="ECO:0000313" key="2">
    <source>
        <dbReference type="EMBL" id="WGX75181.1"/>
    </source>
</evidence>
<keyword evidence="3" id="KW-1185">Reference proteome</keyword>
<proteinExistence type="predicted"/>